<accession>H5SJD1</accession>
<sequence length="659" mass="72526">MEPRDLFPRAGAEGGQNGRVPVISSAVREEIRARIDLAELVGQYVPLRRAGRDLVARCPFHEEKTPSFYVSRDRGLFYCFGCKAAGDVFSFYERIEGVSFPEALRALARYAGVEIDEGDPARRAEERRVRELTERLYHACEVAAAFFEQCLEQAELSEIAREVLAQRGVGSEVRARFRIGYAPAAWDALAEHFRERGVSPADAELAGLLLPGKRGGYYDRFRHRLMFPIWDRHGRIVAFSGRLLPATEAMPEGLIPEDAGKYLNSPETPIFKKSEHLFGLQAARQAMQQKAEAILVEGNFDVVAMHQHGFVHTVAPLGTSFTEAQARLLRRFAETVTIVFDADDAGRNAVRAAHVACARAGIVASVAVLPRDKGKDPDEVLRSPGGREVLAERIRHAPAIVEWLIQDTAARCGDSTPERVSALRSLAPVLVQVTDPLERGAYVDLVARRLYFPPDQVERAIREAARAARAGEGSGARQRAVVSSRPSRDEPFRQMASGRTGRSDSISMATADAVDALLRAPSLLATDTVEELLPLLNPGFAQTLVAEARRQWLSRGELDGPALLALAPDERGRAWLGERLVPAREGDPASEGQRYMQALVDCVARLRALRDRERAKSLEQEGARASAAGDVDTAARLWRQAQLIKHRHVVGAKKNRGAA</sequence>
<comment type="function">
    <text evidence="12 13">RNA polymerase that catalyzes the synthesis of short RNA molecules used as primers for DNA polymerase during DNA replication.</text>
</comment>
<dbReference type="Pfam" id="PF08275">
    <property type="entry name" value="DNAG_N"/>
    <property type="match status" value="1"/>
</dbReference>
<evidence type="ECO:0000256" key="4">
    <source>
        <dbReference type="ARBA" id="ARBA00022695"/>
    </source>
</evidence>
<reference evidence="17" key="1">
    <citation type="journal article" date="2005" name="Environ. Microbiol.">
        <title>Genetic and functional properties of uncultivated thermophilic crenarchaeotes from a subsurface gold mine as revealed by analysis of genome fragments.</title>
        <authorList>
            <person name="Nunoura T."/>
            <person name="Hirayama H."/>
            <person name="Takami H."/>
            <person name="Oida H."/>
            <person name="Nishi S."/>
            <person name="Shimamura S."/>
            <person name="Suzuki Y."/>
            <person name="Inagaki F."/>
            <person name="Takai K."/>
            <person name="Nealson K.H."/>
            <person name="Horikoshi K."/>
        </authorList>
    </citation>
    <scope>NUCLEOTIDE SEQUENCE</scope>
</reference>
<dbReference type="EMBL" id="AP011742">
    <property type="protein sequence ID" value="BAL56267.1"/>
    <property type="molecule type" value="Genomic_DNA"/>
</dbReference>
<proteinExistence type="inferred from homology"/>
<dbReference type="NCBIfam" id="TIGR01391">
    <property type="entry name" value="dnaG"/>
    <property type="match status" value="1"/>
</dbReference>
<dbReference type="GO" id="GO:0006269">
    <property type="term" value="P:DNA replication, synthesis of primer"/>
    <property type="evidence" value="ECO:0007669"/>
    <property type="project" value="UniProtKB-UniRule"/>
</dbReference>
<evidence type="ECO:0000256" key="9">
    <source>
        <dbReference type="ARBA" id="ARBA00022842"/>
    </source>
</evidence>
<dbReference type="GO" id="GO:0003899">
    <property type="term" value="F:DNA-directed RNA polymerase activity"/>
    <property type="evidence" value="ECO:0007669"/>
    <property type="project" value="UniProtKB-UniRule"/>
</dbReference>
<keyword evidence="3 12" id="KW-0808">Transferase</keyword>
<dbReference type="GO" id="GO:0000428">
    <property type="term" value="C:DNA-directed RNA polymerase complex"/>
    <property type="evidence" value="ECO:0007669"/>
    <property type="project" value="UniProtKB-KW"/>
</dbReference>
<evidence type="ECO:0000256" key="12">
    <source>
        <dbReference type="HAMAP-Rule" id="MF_00974"/>
    </source>
</evidence>
<evidence type="ECO:0000256" key="3">
    <source>
        <dbReference type="ARBA" id="ARBA00022679"/>
    </source>
</evidence>
<keyword evidence="1 12" id="KW-0240">DNA-directed RNA polymerase</keyword>
<name>H5SJD1_9DELT</name>
<feature type="compositionally biased region" description="Low complexity" evidence="15">
    <location>
        <begin position="467"/>
        <end position="480"/>
    </location>
</feature>
<dbReference type="InterPro" id="IPR006171">
    <property type="entry name" value="TOPRIM_dom"/>
</dbReference>
<keyword evidence="11 12" id="KW-0804">Transcription</keyword>
<dbReference type="InterPro" id="IPR036977">
    <property type="entry name" value="DNA_primase_Znf_CHC2"/>
</dbReference>
<comment type="domain">
    <text evidence="12">Contains an N-terminal zinc-binding domain, a central core domain that contains the primase activity, and a C-terminal DnaB-binding domain.</text>
</comment>
<evidence type="ECO:0000256" key="8">
    <source>
        <dbReference type="ARBA" id="ARBA00022833"/>
    </source>
</evidence>
<keyword evidence="5 12" id="KW-0235">DNA replication</keyword>
<dbReference type="SMART" id="SM00400">
    <property type="entry name" value="ZnF_CHCC"/>
    <property type="match status" value="1"/>
</dbReference>
<keyword evidence="10 12" id="KW-0238">DNA-binding</keyword>
<dbReference type="PANTHER" id="PTHR30313">
    <property type="entry name" value="DNA PRIMASE"/>
    <property type="match status" value="1"/>
</dbReference>
<dbReference type="HAMAP" id="MF_00974">
    <property type="entry name" value="DNA_primase_DnaG"/>
    <property type="match status" value="1"/>
</dbReference>
<dbReference type="InterPro" id="IPR019475">
    <property type="entry name" value="DNA_primase_DnaB-bd"/>
</dbReference>
<comment type="cofactor">
    <cofactor evidence="12 13 14">
        <name>Zn(2+)</name>
        <dbReference type="ChEBI" id="CHEBI:29105"/>
    </cofactor>
    <text evidence="12 13 14">Binds 1 zinc ion per monomer.</text>
</comment>
<dbReference type="Gene3D" id="3.90.980.10">
    <property type="entry name" value="DNA primase, catalytic core, N-terminal domain"/>
    <property type="match status" value="1"/>
</dbReference>
<comment type="subunit">
    <text evidence="12">Monomer. Interacts with DnaB.</text>
</comment>
<dbReference type="InterPro" id="IPR002694">
    <property type="entry name" value="Znf_CHC2"/>
</dbReference>
<dbReference type="GO" id="GO:0008270">
    <property type="term" value="F:zinc ion binding"/>
    <property type="evidence" value="ECO:0007669"/>
    <property type="project" value="UniProtKB-UniRule"/>
</dbReference>
<dbReference type="InterPro" id="IPR037068">
    <property type="entry name" value="DNA_primase_core_N_sf"/>
</dbReference>
<evidence type="ECO:0000256" key="7">
    <source>
        <dbReference type="ARBA" id="ARBA00022771"/>
    </source>
</evidence>
<dbReference type="SUPFAM" id="SSF57783">
    <property type="entry name" value="Zinc beta-ribbon"/>
    <property type="match status" value="1"/>
</dbReference>
<dbReference type="GO" id="GO:1990077">
    <property type="term" value="C:primosome complex"/>
    <property type="evidence" value="ECO:0007669"/>
    <property type="project" value="UniProtKB-KW"/>
</dbReference>
<dbReference type="Pfam" id="PF01807">
    <property type="entry name" value="Zn_ribbon_DnaG"/>
    <property type="match status" value="1"/>
</dbReference>
<dbReference type="Pfam" id="PF13155">
    <property type="entry name" value="Toprim_2"/>
    <property type="match status" value="1"/>
</dbReference>
<dbReference type="PIRSF" id="PIRSF002811">
    <property type="entry name" value="DnaG"/>
    <property type="match status" value="1"/>
</dbReference>
<dbReference type="InterPro" id="IPR006295">
    <property type="entry name" value="DNA_primase_DnaG"/>
</dbReference>
<evidence type="ECO:0000256" key="10">
    <source>
        <dbReference type="ARBA" id="ARBA00023125"/>
    </source>
</evidence>
<dbReference type="InterPro" id="IPR034151">
    <property type="entry name" value="TOPRIM_DnaG_bac"/>
</dbReference>
<dbReference type="CDD" id="cd03364">
    <property type="entry name" value="TOPRIM_DnaG_primases"/>
    <property type="match status" value="1"/>
</dbReference>
<dbReference type="AlphaFoldDB" id="H5SJD1"/>
<feature type="zinc finger region" description="CHC2-type" evidence="12 14">
    <location>
        <begin position="58"/>
        <end position="82"/>
    </location>
</feature>
<evidence type="ECO:0000256" key="13">
    <source>
        <dbReference type="PIRNR" id="PIRNR002811"/>
    </source>
</evidence>
<evidence type="ECO:0000256" key="2">
    <source>
        <dbReference type="ARBA" id="ARBA00022515"/>
    </source>
</evidence>
<evidence type="ECO:0000256" key="11">
    <source>
        <dbReference type="ARBA" id="ARBA00023163"/>
    </source>
</evidence>
<dbReference type="GO" id="GO:0003677">
    <property type="term" value="F:DNA binding"/>
    <property type="evidence" value="ECO:0007669"/>
    <property type="project" value="UniProtKB-KW"/>
</dbReference>
<feature type="domain" description="Toprim" evidence="16">
    <location>
        <begin position="291"/>
        <end position="372"/>
    </location>
</feature>
<dbReference type="PANTHER" id="PTHR30313:SF2">
    <property type="entry name" value="DNA PRIMASE"/>
    <property type="match status" value="1"/>
</dbReference>
<keyword evidence="2 12" id="KW-0639">Primosome</keyword>
<dbReference type="Pfam" id="PF10410">
    <property type="entry name" value="DnaB_bind"/>
    <property type="match status" value="1"/>
</dbReference>
<dbReference type="SMART" id="SM00493">
    <property type="entry name" value="TOPRIM"/>
    <property type="match status" value="1"/>
</dbReference>
<dbReference type="GO" id="GO:0005737">
    <property type="term" value="C:cytoplasm"/>
    <property type="evidence" value="ECO:0007669"/>
    <property type="project" value="TreeGrafter"/>
</dbReference>
<dbReference type="EC" id="2.7.7.101" evidence="12"/>
<keyword evidence="4 12" id="KW-0548">Nucleotidyltransferase</keyword>
<dbReference type="SUPFAM" id="SSF56731">
    <property type="entry name" value="DNA primase core"/>
    <property type="match status" value="1"/>
</dbReference>
<evidence type="ECO:0000259" key="16">
    <source>
        <dbReference type="PROSITE" id="PS50880"/>
    </source>
</evidence>
<protein>
    <recommendedName>
        <fullName evidence="12 13">DNA primase</fullName>
        <ecNumber evidence="12">2.7.7.101</ecNumber>
    </recommendedName>
</protein>
<keyword evidence="9" id="KW-0460">Magnesium</keyword>
<evidence type="ECO:0000256" key="5">
    <source>
        <dbReference type="ARBA" id="ARBA00022705"/>
    </source>
</evidence>
<gene>
    <name evidence="12" type="primary">dnaG</name>
    <name evidence="17" type="ORF">HGMM_F36A01C02</name>
</gene>
<keyword evidence="8 12" id="KW-0862">Zinc</keyword>
<comment type="similarity">
    <text evidence="12 13">Belongs to the DnaG primase family.</text>
</comment>
<dbReference type="InterPro" id="IPR030846">
    <property type="entry name" value="DnaG_bac"/>
</dbReference>
<dbReference type="PROSITE" id="PS50880">
    <property type="entry name" value="TOPRIM"/>
    <property type="match status" value="1"/>
</dbReference>
<dbReference type="FunFam" id="3.90.580.10:FF:000001">
    <property type="entry name" value="DNA primase"/>
    <property type="match status" value="1"/>
</dbReference>
<evidence type="ECO:0000256" key="1">
    <source>
        <dbReference type="ARBA" id="ARBA00022478"/>
    </source>
</evidence>
<evidence type="ECO:0000256" key="14">
    <source>
        <dbReference type="PIRSR" id="PIRSR002811-1"/>
    </source>
</evidence>
<organism evidence="17">
    <name type="scientific">uncultured delta proteobacterium</name>
    <dbReference type="NCBI Taxonomy" id="34034"/>
    <lineage>
        <taxon>Bacteria</taxon>
        <taxon>Deltaproteobacteria</taxon>
        <taxon>environmental samples</taxon>
    </lineage>
</organism>
<dbReference type="Gene3D" id="3.40.1360.10">
    <property type="match status" value="1"/>
</dbReference>
<evidence type="ECO:0000313" key="17">
    <source>
        <dbReference type="EMBL" id="BAL56267.1"/>
    </source>
</evidence>
<evidence type="ECO:0000256" key="6">
    <source>
        <dbReference type="ARBA" id="ARBA00022723"/>
    </source>
</evidence>
<dbReference type="Gene3D" id="3.90.580.10">
    <property type="entry name" value="Zinc finger, CHC2-type domain"/>
    <property type="match status" value="1"/>
</dbReference>
<evidence type="ECO:0000256" key="15">
    <source>
        <dbReference type="SAM" id="MobiDB-lite"/>
    </source>
</evidence>
<dbReference type="InterPro" id="IPR013264">
    <property type="entry name" value="DNAG_N"/>
</dbReference>
<reference evidence="17" key="2">
    <citation type="journal article" date="2012" name="PLoS ONE">
        <title>A Deeply Branching Thermophilic Bacterium with an Ancient Acetyl-CoA Pathway Dominates a Subsurface Ecosystem.</title>
        <authorList>
            <person name="Takami H."/>
            <person name="Noguchi H."/>
            <person name="Takaki Y."/>
            <person name="Uchiyama I."/>
            <person name="Toyoda A."/>
            <person name="Nishi S."/>
            <person name="Chee G.-J."/>
            <person name="Arai W."/>
            <person name="Nunoura T."/>
            <person name="Itoh T."/>
            <person name="Hattori M."/>
            <person name="Takai K."/>
        </authorList>
    </citation>
    <scope>NUCLEOTIDE SEQUENCE</scope>
</reference>
<feature type="region of interest" description="Disordered" evidence="15">
    <location>
        <begin position="467"/>
        <end position="504"/>
    </location>
</feature>
<keyword evidence="6 12" id="KW-0479">Metal-binding</keyword>
<dbReference type="InterPro" id="IPR050219">
    <property type="entry name" value="DnaG_primase"/>
</dbReference>
<keyword evidence="7 12" id="KW-0863">Zinc-finger</keyword>
<comment type="catalytic activity">
    <reaction evidence="12">
        <text>ssDNA + n NTP = ssDNA/pppN(pN)n-1 hybrid + (n-1) diphosphate.</text>
        <dbReference type="EC" id="2.7.7.101"/>
    </reaction>
</comment>